<dbReference type="HOGENOM" id="CLU_000375_0_0_3"/>
<dbReference type="InterPro" id="IPR025193">
    <property type="entry name" value="DUF4114"/>
</dbReference>
<dbReference type="KEGG" id="oac:Oscil6304_6089"/>
<feature type="domain" description="DNA/RNA non-specific endonuclease/pyrophosphatase/phosphodiesterase" evidence="5">
    <location>
        <begin position="2580"/>
        <end position="2861"/>
    </location>
</feature>
<dbReference type="SUPFAM" id="SSF89260">
    <property type="entry name" value="Collagen-binding domain"/>
    <property type="match status" value="1"/>
</dbReference>
<dbReference type="Gene3D" id="2.60.120.380">
    <property type="match status" value="1"/>
</dbReference>
<dbReference type="GO" id="GO:0004519">
    <property type="term" value="F:endonuclease activity"/>
    <property type="evidence" value="ECO:0007669"/>
    <property type="project" value="UniProtKB-KW"/>
</dbReference>
<evidence type="ECO:0000259" key="5">
    <source>
        <dbReference type="SMART" id="SM00892"/>
    </source>
</evidence>
<dbReference type="PANTHER" id="PTHR13966:SF5">
    <property type="entry name" value="ENDONUCLEASE G, MITOCHONDRIAL"/>
    <property type="match status" value="1"/>
</dbReference>
<keyword evidence="2" id="KW-0479">Metal-binding</keyword>
<feature type="compositionally biased region" description="Pro residues" evidence="3">
    <location>
        <begin position="397"/>
        <end position="414"/>
    </location>
</feature>
<feature type="domain" description="ENPP1-3/EXOG-like endonuclease/phosphodiesterase" evidence="4">
    <location>
        <begin position="2581"/>
        <end position="2861"/>
    </location>
</feature>
<protein>
    <submittedName>
        <fullName evidence="6">DNA/RNA endonuclease G, NUC1</fullName>
    </submittedName>
</protein>
<evidence type="ECO:0000313" key="6">
    <source>
        <dbReference type="EMBL" id="AFY85544.1"/>
    </source>
</evidence>
<keyword evidence="6" id="KW-0255">Endonuclease</keyword>
<evidence type="ECO:0000259" key="4">
    <source>
        <dbReference type="SMART" id="SM00477"/>
    </source>
</evidence>
<keyword evidence="7" id="KW-1185">Reference proteome</keyword>
<name>K9TU61_9CYAN</name>
<gene>
    <name evidence="6" type="ORF">Oscil6304_6089</name>
</gene>
<keyword evidence="6" id="KW-0378">Hydrolase</keyword>
<dbReference type="PATRIC" id="fig|56110.3.peg.7479"/>
<accession>K9TU61</accession>
<keyword evidence="6" id="KW-0614">Plasmid</keyword>
<dbReference type="GO" id="GO:0046872">
    <property type="term" value="F:metal ion binding"/>
    <property type="evidence" value="ECO:0007669"/>
    <property type="project" value="UniProtKB-KW"/>
</dbReference>
<evidence type="ECO:0000256" key="2">
    <source>
        <dbReference type="PIRSR" id="PIRSR640255-2"/>
    </source>
</evidence>
<dbReference type="Proteomes" id="UP000010367">
    <property type="component" value="Plasmid pOSCIL6304.02"/>
</dbReference>
<dbReference type="Gene3D" id="2.130.10.10">
    <property type="entry name" value="YVTN repeat-like/Quinoprotein amine dehydrogenase"/>
    <property type="match status" value="1"/>
</dbReference>
<reference evidence="6 7" key="1">
    <citation type="submission" date="2012-06" db="EMBL/GenBank/DDBJ databases">
        <title>Finished plasmid 2 of genome of Oscillatoria acuminata PCC 6304.</title>
        <authorList>
            <consortium name="US DOE Joint Genome Institute"/>
            <person name="Gugger M."/>
            <person name="Coursin T."/>
            <person name="Rippka R."/>
            <person name="Tandeau De Marsac N."/>
            <person name="Huntemann M."/>
            <person name="Wei C.-L."/>
            <person name="Han J."/>
            <person name="Detter J.C."/>
            <person name="Han C."/>
            <person name="Tapia R."/>
            <person name="Davenport K."/>
            <person name="Daligault H."/>
            <person name="Erkkila T."/>
            <person name="Gu W."/>
            <person name="Munk A.C.C."/>
            <person name="Teshima H."/>
            <person name="Xu Y."/>
            <person name="Chain P."/>
            <person name="Chen A."/>
            <person name="Krypides N."/>
            <person name="Mavromatis K."/>
            <person name="Markowitz V."/>
            <person name="Szeto E."/>
            <person name="Ivanova N."/>
            <person name="Mikhailova N."/>
            <person name="Ovchinnikova G."/>
            <person name="Pagani I."/>
            <person name="Pati A."/>
            <person name="Goodwin L."/>
            <person name="Peters L."/>
            <person name="Pitluck S."/>
            <person name="Woyke T."/>
            <person name="Kerfeld C."/>
        </authorList>
    </citation>
    <scope>NUCLEOTIDE SEQUENCE [LARGE SCALE GENOMIC DNA]</scope>
    <source>
        <strain evidence="6 7">PCC 6304</strain>
        <plasmid evidence="7">Plasmid pOSCIL6304.02</plasmid>
    </source>
</reference>
<dbReference type="InParanoid" id="K9TU61"/>
<dbReference type="SMART" id="SM00892">
    <property type="entry name" value="Endonuclease_NS"/>
    <property type="match status" value="1"/>
</dbReference>
<dbReference type="Gene3D" id="3.40.570.10">
    <property type="entry name" value="Extracellular Endonuclease, subunit A"/>
    <property type="match status" value="1"/>
</dbReference>
<feature type="active site" description="Proton acceptor" evidence="1">
    <location>
        <position position="2648"/>
    </location>
</feature>
<keyword evidence="6" id="KW-0540">Nuclease</keyword>
<dbReference type="Pfam" id="PF13448">
    <property type="entry name" value="DUF4114"/>
    <property type="match status" value="2"/>
</dbReference>
<dbReference type="Pfam" id="PF01223">
    <property type="entry name" value="Endonuclease_NS"/>
    <property type="match status" value="1"/>
</dbReference>
<proteinExistence type="predicted"/>
<feature type="binding site" evidence="2">
    <location>
        <position position="2679"/>
    </location>
    <ligand>
        <name>Mg(2+)</name>
        <dbReference type="ChEBI" id="CHEBI:18420"/>
        <note>catalytic</note>
    </ligand>
</feature>
<dbReference type="InterPro" id="IPR015943">
    <property type="entry name" value="WD40/YVTN_repeat-like_dom_sf"/>
</dbReference>
<dbReference type="EMBL" id="CP003609">
    <property type="protein sequence ID" value="AFY85544.1"/>
    <property type="molecule type" value="Genomic_DNA"/>
</dbReference>
<dbReference type="InterPro" id="IPR044925">
    <property type="entry name" value="His-Me_finger_sf"/>
</dbReference>
<sequence>MPFEVGELNEWYVNIDRVGPGSRLDLYEFSRAGEGSFNISVQPLQAPVSVELLDNFGNVLSAVNASELDGGELFFEHLNQGDYRLKISSIDGDTSYRVSISPDGEGDPITNWGITEGFFVADATGEVGIDYLLDGGSYQGELAIFSLKGMEDLSLGSSEFITEAASRALSNSTLGHVAIADSSEGAKFSSWNNSGEYLGPETFSMSPGDVFAVMLVPNGKVQEVYDNPTIGGDKRPLFSLATANPSDAFHVGQISDVTGSGSAFVMEDLRVDTGSDRDYNDIIWQFSGAVGLALPVEELIAPEKDWRSSEVGQELLNAIASVPLVDSEPPEEPVVPEAPKPVVPEAPKPVVPEAPEPVVASAPEPVVASAPEPVVASAPEPVVPSAPEPVVASAPEPVVPSAPEPVVPEAPEPVVPEAEEPVLDSNEQSNEPVTEVAPPVENEATSHESQDDGANSHQENLAAESENSSPDLTDTETDTEIDPPTVPEVTEDPTSGESAPTALAPATADDISVLPVEPLPGNPEQFEQGIGSEIIPTSESNPATAVVRTPKEFTSGVFTVGETGEVGIDFLFDGGKYQAEVAIFSLEGLDEFELGSPEFIEEAARRALSDSPKGHVAISDRAEGALYSGLLGESKSWNEGEYESKTFAMNPSERFGIMLVPNGTVAEVAENPTLAGAKRPLFSMATDDPDDGFHGQQLADVTGDGVLFAWEDLRLESWSDRDYNDILFSIKGATGSATDFDAAGDPEKDWRDTDLGREIIQSVLFPVETETDPPILTVEAIEAGISGQVEDKSEISSLRVGFDATPTSEFVSVTDFLAEDGSFTLDGATLEEILGTSLDQSSHVLYLEATDIHGNIGVTAIRTGVGSAPTNETELNLAVGSVYGLDPYPDGIALPAGGQRQLSLRLNGWPDAGDVSAADSGTRYFVSHPDIVQVTADGMVTALKEGVTTVKIFYGATSVEIPVGIEAPEIGPAVVGEDGGIVVGDDGSFVMLPPGALEQDSSVSLTPLGKEDLSLEFPDALDFAGAFELDLGSDRLNLPAQLAIRAPENMEPGTEVLFARKGSLPDENNNWTDTWLIEESGVVGADGLIHTNSPPFGGILDSGTYALLATTTLGFSPYNLALSFAPGTAQYGSAGITLGSSSAGTVQLGTNFSLANSFLFARTGVFGIAAIGVASFSFFTVMMAYLAKYLQTAEVTVGAIPEIGLPMVNSANVEFNPEGIPTVTATIDAPTSNLVDPLAPPVLQSAELKFDSGEPLVFLEGSNFVNDFNDLGSSLSDLRVEFRVGTRTYEATVVPEFSQELGENRFTVAVEIPETIALGEAEIVLIRPQKQRLGTNVDQYEIVELETERPIQLAPVCLEHILAAQESGDSLSVLNVSSTESVISESNSSDLLTAKIPVGTPELVDKPVEVAATHNGTRAYVPLAQSGRVALVDLMTLRQVDTNPLTTAEIDPIDLPALAAPGAIAIHPTDKYAYIADSNSGAVYVLDIDPLSDAYNQVTETISLASATSGVAGIELSPDGRKLFVAAPGFPNSQIIVINTDLADRPSDESANTRRWHEPIGEISVPAWVQGITVAENSQQIAFTTLTDRYGFGAVEITNDDPLGFAMSTPKYASLGLGSFADYFDINRAVDVEVMANGDYAFVAAINNSSQTNVESIDGRRAGSNIGIIKDPFGPEPTLVAATRPIPGGLTTDLELSQGDRYLWASYPGLKLDSTEQGALLGFNVEEILKAVENPGNFFLDSKQRGQGSYAFDASTQRPATVADLGSVPIDDINPDISTAADYQIIGGDWWVNFDFGVPDGSQKMPIAIGGTPNGLALASAGANFVELVGPGGDETELNPTFQWQLQSNNDDPDSICHIDAPEASDIESVKLFVSTFSSGQGLLPDDDWEGSKSSKEGDYNPNRILTATWNDGVWSWNGGSIAGSNTQFTLPDDRMLTAGQEYHWAVEVTTKNGSSQTVTEDFQTALPEPATDNTFTSVTILTPGVEVEPSESISDNIDAIARQLLDSGSSVLRYQPTTSQWQSVTYNPSVRDWVVNDIEPVVGKPLVLLADWINGTEPVKLLNGGFAEAAADAMFASLVQLDQTYNGTVGDDNGLYDQNGNLIRTQGDIFNSPLHFIGIGQGAVVNTEIIQRLGTYFPNAGGTIAGLPDIQMTTVDPHDYDENSPSVFQNIFDPEIVVWDNVTYADNYYQTNGTGNTLNGQELSGDRWSADWNVNIGEWNEFDKNTSDGEPHLKAAAWYAGTADLSPSQTPDENGQTIYRRFGDFTSFPFSSWYVPDHTKANFKRDDGTDFDAPWEGIGTGWFNSALGGGSELRPYDVNGSKKSKEEIPFEEYLQSNRLPVTFDNTYTNDSIGTRLRGDYAVPTLFNGNFDAISFQRKSQNIPGWNNATQASLYQWHQIPSLINRGYLDSIGYDENQPNYTLVMGKQGIDRIVHNPFVVPDWGDLRFNLHAPYKNSGKLKVWLETPPTNPQMIQWDTHLLKEIDLAQTAEGKLHTYQSDIDKIGFARNGFETFHVESQLLNKFRGQIARLRFEVEGNTQVFLDDVFFKSIHLQFGNPSEARYDSRQPNQNPYRENLLLEKPQYAVSYNRTTKIPNWVSWQVNKSWMGGQRSAGDFVVDPTLPNGWPQISGSNYVNNQGRSYGFNKGHTIPSRDRTRDDKDNIATFLGTNLIPQNVDNNAFFGDGNNPAEGSAWHNIEQLVTKLAENDKELYVIAGNYGTNWEPQKKSNALPNDSRYQGLTNSQAFQQQGIHIPTWTWKTMLVLEPSAPGVLDVTKDSRVYTFLTPNRAEPSAQDWIDAGQEGIEHPFSEIATKLQLNRFVEPIKNVTEWRDPQTWLVTIEELQNLLQGKNINFFSNVPKEIMDVIKQQIYFPSL</sequence>
<feature type="compositionally biased region" description="Polar residues" evidence="3">
    <location>
        <begin position="452"/>
        <end position="469"/>
    </location>
</feature>
<geneLocation type="plasmid" evidence="6 7">
    <name>pOSCIL6304.02</name>
</geneLocation>
<dbReference type="SUPFAM" id="SSF54060">
    <property type="entry name" value="His-Me finger endonucleases"/>
    <property type="match status" value="1"/>
</dbReference>
<dbReference type="InterPro" id="IPR020821">
    <property type="entry name" value="ENPP1-3/EXOG-like_nuc-like"/>
</dbReference>
<feature type="compositionally biased region" description="Pro residues" evidence="3">
    <location>
        <begin position="332"/>
        <end position="347"/>
    </location>
</feature>
<dbReference type="SUPFAM" id="SSF75011">
    <property type="entry name" value="3-carboxy-cis,cis-mucoante lactonizing enzyme"/>
    <property type="match status" value="1"/>
</dbReference>
<feature type="region of interest" description="Disordered" evidence="3">
    <location>
        <begin position="324"/>
        <end position="347"/>
    </location>
</feature>
<feature type="region of interest" description="Disordered" evidence="3">
    <location>
        <begin position="377"/>
        <end position="502"/>
    </location>
</feature>
<evidence type="ECO:0000256" key="1">
    <source>
        <dbReference type="PIRSR" id="PIRSR640255-1"/>
    </source>
</evidence>
<dbReference type="PANTHER" id="PTHR13966">
    <property type="entry name" value="ENDONUCLEASE RELATED"/>
    <property type="match status" value="1"/>
</dbReference>
<organism evidence="6 7">
    <name type="scientific">Oscillatoria acuminata PCC 6304</name>
    <dbReference type="NCBI Taxonomy" id="56110"/>
    <lineage>
        <taxon>Bacteria</taxon>
        <taxon>Bacillati</taxon>
        <taxon>Cyanobacteriota</taxon>
        <taxon>Cyanophyceae</taxon>
        <taxon>Oscillatoriophycideae</taxon>
        <taxon>Oscillatoriales</taxon>
        <taxon>Oscillatoriaceae</taxon>
        <taxon>Oscillatoria</taxon>
    </lineage>
</organism>
<dbReference type="SMART" id="SM00477">
    <property type="entry name" value="NUC"/>
    <property type="match status" value="1"/>
</dbReference>
<dbReference type="RefSeq" id="WP_015152096.1">
    <property type="nucleotide sequence ID" value="NC_019694.1"/>
</dbReference>
<evidence type="ECO:0000313" key="7">
    <source>
        <dbReference type="Proteomes" id="UP000010367"/>
    </source>
</evidence>
<dbReference type="InterPro" id="IPR040255">
    <property type="entry name" value="Non-specific_endonuclease"/>
</dbReference>
<dbReference type="GO" id="GO:0016787">
    <property type="term" value="F:hydrolase activity"/>
    <property type="evidence" value="ECO:0007669"/>
    <property type="project" value="InterPro"/>
</dbReference>
<evidence type="ECO:0000256" key="3">
    <source>
        <dbReference type="SAM" id="MobiDB-lite"/>
    </source>
</evidence>
<dbReference type="GO" id="GO:0003676">
    <property type="term" value="F:nucleic acid binding"/>
    <property type="evidence" value="ECO:0007669"/>
    <property type="project" value="InterPro"/>
</dbReference>
<dbReference type="InterPro" id="IPR044929">
    <property type="entry name" value="DNA/RNA_non-sp_Endonuclease_sf"/>
</dbReference>
<dbReference type="InterPro" id="IPR001604">
    <property type="entry name" value="Endo_G_ENPP1-like_dom"/>
</dbReference>